<keyword evidence="3" id="KW-0325">Glycoprotein</keyword>
<feature type="compositionally biased region" description="Pro residues" evidence="5">
    <location>
        <begin position="1186"/>
        <end position="1228"/>
    </location>
</feature>
<dbReference type="CDD" id="cd00037">
    <property type="entry name" value="CLECT"/>
    <property type="match status" value="2"/>
</dbReference>
<dbReference type="PANTHER" id="PTHR11339">
    <property type="entry name" value="EXTRACELLULAR MATRIX GLYCOPROTEIN RELATED"/>
    <property type="match status" value="1"/>
</dbReference>
<dbReference type="CDD" id="cd19941">
    <property type="entry name" value="TIL"/>
    <property type="match status" value="1"/>
</dbReference>
<organism evidence="9 10">
    <name type="scientific">Lymnaea stagnalis</name>
    <name type="common">Great pond snail</name>
    <name type="synonym">Helix stagnalis</name>
    <dbReference type="NCBI Taxonomy" id="6523"/>
    <lineage>
        <taxon>Eukaryota</taxon>
        <taxon>Metazoa</taxon>
        <taxon>Spiralia</taxon>
        <taxon>Lophotrochozoa</taxon>
        <taxon>Mollusca</taxon>
        <taxon>Gastropoda</taxon>
        <taxon>Heterobranchia</taxon>
        <taxon>Euthyneura</taxon>
        <taxon>Panpulmonata</taxon>
        <taxon>Hygrophila</taxon>
        <taxon>Lymnaeoidea</taxon>
        <taxon>Lymnaeidae</taxon>
        <taxon>Lymnaea</taxon>
    </lineage>
</organism>
<dbReference type="Pfam" id="PF00094">
    <property type="entry name" value="VWD"/>
    <property type="match status" value="1"/>
</dbReference>
<evidence type="ECO:0000256" key="1">
    <source>
        <dbReference type="ARBA" id="ARBA00022536"/>
    </source>
</evidence>
<feature type="compositionally biased region" description="Pro residues" evidence="5">
    <location>
        <begin position="1237"/>
        <end position="1285"/>
    </location>
</feature>
<dbReference type="SMART" id="SM00181">
    <property type="entry name" value="EGF"/>
    <property type="match status" value="2"/>
</dbReference>
<feature type="domain" description="C-type lectin" evidence="7">
    <location>
        <begin position="4"/>
        <end position="116"/>
    </location>
</feature>
<gene>
    <name evidence="9" type="ORF">GSLYS_00006210001</name>
</gene>
<dbReference type="Gene3D" id="3.10.100.10">
    <property type="entry name" value="Mannose-Binding Protein A, subunit A"/>
    <property type="match status" value="2"/>
</dbReference>
<dbReference type="PANTHER" id="PTHR11339:SF402">
    <property type="entry name" value="VWFD DOMAIN-CONTAINING PROTEIN"/>
    <property type="match status" value="1"/>
</dbReference>
<evidence type="ECO:0000259" key="6">
    <source>
        <dbReference type="PROSITE" id="PS50026"/>
    </source>
</evidence>
<keyword evidence="10" id="KW-1185">Reference proteome</keyword>
<dbReference type="InterPro" id="IPR018097">
    <property type="entry name" value="EGF_Ca-bd_CS"/>
</dbReference>
<dbReference type="Pfam" id="PF07645">
    <property type="entry name" value="EGF_CA"/>
    <property type="match status" value="1"/>
</dbReference>
<feature type="non-terminal residue" evidence="9">
    <location>
        <position position="1312"/>
    </location>
</feature>
<dbReference type="InterPro" id="IPR000152">
    <property type="entry name" value="EGF-type_Asp/Asn_hydroxyl_site"/>
</dbReference>
<protein>
    <submittedName>
        <fullName evidence="9">Uncharacterized protein</fullName>
    </submittedName>
</protein>
<dbReference type="SUPFAM" id="SSF56436">
    <property type="entry name" value="C-type lectin-like"/>
    <property type="match status" value="2"/>
</dbReference>
<comment type="caution">
    <text evidence="4">Lacks conserved residue(s) required for the propagation of feature annotation.</text>
</comment>
<dbReference type="InterPro" id="IPR016187">
    <property type="entry name" value="CTDL_fold"/>
</dbReference>
<dbReference type="SMART" id="SM00832">
    <property type="entry name" value="C8"/>
    <property type="match status" value="1"/>
</dbReference>
<evidence type="ECO:0000313" key="10">
    <source>
        <dbReference type="Proteomes" id="UP001497497"/>
    </source>
</evidence>
<evidence type="ECO:0000256" key="4">
    <source>
        <dbReference type="PROSITE-ProRule" id="PRU00076"/>
    </source>
</evidence>
<comment type="caution">
    <text evidence="9">The sequence shown here is derived from an EMBL/GenBank/DDBJ whole genome shotgun (WGS) entry which is preliminary data.</text>
</comment>
<sequence length="1312" mass="142775">LNDFQVLREKSNQQEAVDKCAAIGRPLATLKNKEQLELAQKFANTQGDNVWLSLRFDTNRGDYISADGITLSAGFSTFKTKPESKVKFTEVHCISVNKKGVMSTEQCNTQFYPLCGPRSDITPFVYSPFYPVDGFSSLSELQQKLQRQEQQDYVCDKPSDIECSALAKTGQWVTNKNQQGTTITCTAASIKCRKNQEVDCSTFRVRFLCPQSDNQCKELATLGATPCEGGQTCTPVRNHFVCQCPLGSVYDDHSKTCLSFCGECSAWGDPHYTTFKGDKYNFMGTCTYLFSGVCDASKVGSAPSYEVITKNSPCGKPGATCISRVDVVVRNIPVMENGLEVKKNLVFRVNVGASSYKLNDVEISQTEYGIQGAYTAIVREAYFEVTFPRLGLSVFLSGTKLRVQAPGHFIDNMCGLCGNCQDSKFRLRNGTVVSVPSRNKDLDDKTMALFASDSKVYDPESDSAQCDVPVAVPTDTCNDAVRANLAQPNLCGVFTDSTSAIQECFTKTTLDRQVYYQDCLYDACLQTDYQQAVCTMVKTLAQECASKGVVLDWRRDNFCPMNCGSKVYRADASCAPTCGRSISSIQVCKETPEEGCVCPAGQMRQGEKCVTPEKCGCNVYLNDGKVTWSLPLGESFLLPNCREKVTCLVNDDGTGTLVSAPFNLPINAECDSQIPPSVKCARGFSKAADGSCQRNPDVCLKGYVDVKGVCLKVTDEPKTWRGAVQVCNEANGKLVTIDTDGKAESVLQLLKDKKYDAAWVSCKLQVRKVLGKAVFQPILSADEQSQIEWGNFHCSDLILKKIKLSSSIPLGSIPETGLLVNVIARKTVAGLIFEAVTSDTPANFVCEERKVKDSETQWYPPCNTDTDMSDDGDVESRRNLILNPDCLICPEPMEIRCVVNERRVVPGSVDGLCENNANGDYYYCNHGQNCIDKGVSTRCAKDADECVTDRHDCPANSRCINTVGGYSCQCNADFPLMINGECKAADTCIMSGPSSPVDFVYDIQGFSGVSGKLSYDCKFKIAYICSNSNYDPKSGVPFISFYDISQRISGVQNSYISTSIYDPTTKGLVRCGITDELLKRGQILYAEKTDEPAVTSLSFFDKKIKTHFQFVAPSTLIIRHASNHFKATISTGPTRVQLELSDAYRNLICGVCTASPASRGANIVLTEAQINEISVLPEEPCAPRNNPSPQPGNPSPPENPEVPEIPIPGNPSPPENPVVPESPLPGNPTLPDNPSAPQNPLPGNPSPPENPSAPQNPLPGNPSPPENPSVPQIPLPGNPSPPENPSEPEIPTLPGNPSPPENPSEPEIPTLP</sequence>
<feature type="non-terminal residue" evidence="9">
    <location>
        <position position="1"/>
    </location>
</feature>
<dbReference type="InterPro" id="IPR036084">
    <property type="entry name" value="Ser_inhib-like_sf"/>
</dbReference>
<dbReference type="InterPro" id="IPR000742">
    <property type="entry name" value="EGF"/>
</dbReference>
<feature type="compositionally biased region" description="Pro residues" evidence="5">
    <location>
        <begin position="1294"/>
        <end position="1303"/>
    </location>
</feature>
<evidence type="ECO:0000313" key="9">
    <source>
        <dbReference type="EMBL" id="CAL1532131.1"/>
    </source>
</evidence>
<dbReference type="InterPro" id="IPR001304">
    <property type="entry name" value="C-type_lectin-like"/>
</dbReference>
<dbReference type="EMBL" id="CAXITT010000107">
    <property type="protein sequence ID" value="CAL1532131.1"/>
    <property type="molecule type" value="Genomic_DNA"/>
</dbReference>
<dbReference type="InterPro" id="IPR016186">
    <property type="entry name" value="C-type_lectin-like/link_sf"/>
</dbReference>
<dbReference type="InterPro" id="IPR050780">
    <property type="entry name" value="Mucin_vWF_Thrombospondin_sf"/>
</dbReference>
<name>A0AAV2HE34_LYMST</name>
<evidence type="ECO:0000256" key="2">
    <source>
        <dbReference type="ARBA" id="ARBA00023157"/>
    </source>
</evidence>
<feature type="region of interest" description="Disordered" evidence="5">
    <location>
        <begin position="1178"/>
        <end position="1312"/>
    </location>
</feature>
<feature type="domain" description="EGF-like" evidence="6">
    <location>
        <begin position="942"/>
        <end position="983"/>
    </location>
</feature>
<evidence type="ECO:0000256" key="3">
    <source>
        <dbReference type="ARBA" id="ARBA00023180"/>
    </source>
</evidence>
<feature type="domain" description="VWFD" evidence="8">
    <location>
        <begin position="262"/>
        <end position="467"/>
    </location>
</feature>
<dbReference type="SMART" id="SM00216">
    <property type="entry name" value="VWD"/>
    <property type="match status" value="1"/>
</dbReference>
<dbReference type="InterPro" id="IPR001846">
    <property type="entry name" value="VWF_type-D"/>
</dbReference>
<dbReference type="SUPFAM" id="SSF57196">
    <property type="entry name" value="EGF/Laminin"/>
    <property type="match status" value="1"/>
</dbReference>
<keyword evidence="2" id="KW-1015">Disulfide bond</keyword>
<dbReference type="PROSITE" id="PS51233">
    <property type="entry name" value="VWFD"/>
    <property type="match status" value="1"/>
</dbReference>
<proteinExistence type="predicted"/>
<dbReference type="PROSITE" id="PS01187">
    <property type="entry name" value="EGF_CA"/>
    <property type="match status" value="1"/>
</dbReference>
<reference evidence="9 10" key="1">
    <citation type="submission" date="2024-04" db="EMBL/GenBank/DDBJ databases">
        <authorList>
            <consortium name="Genoscope - CEA"/>
            <person name="William W."/>
        </authorList>
    </citation>
    <scope>NUCLEOTIDE SEQUENCE [LARGE SCALE GENOMIC DNA]</scope>
</reference>
<dbReference type="Pfam" id="PF00059">
    <property type="entry name" value="Lectin_C"/>
    <property type="match status" value="1"/>
</dbReference>
<evidence type="ECO:0000259" key="7">
    <source>
        <dbReference type="PROSITE" id="PS50041"/>
    </source>
</evidence>
<dbReference type="SUPFAM" id="SSF57567">
    <property type="entry name" value="Serine protease inhibitors"/>
    <property type="match status" value="1"/>
</dbReference>
<dbReference type="InterPro" id="IPR049883">
    <property type="entry name" value="NOTCH1_EGF-like"/>
</dbReference>
<evidence type="ECO:0000256" key="5">
    <source>
        <dbReference type="SAM" id="MobiDB-lite"/>
    </source>
</evidence>
<dbReference type="SMART" id="SM00179">
    <property type="entry name" value="EGF_CA"/>
    <property type="match status" value="2"/>
</dbReference>
<dbReference type="InterPro" id="IPR001881">
    <property type="entry name" value="EGF-like_Ca-bd_dom"/>
</dbReference>
<dbReference type="InterPro" id="IPR014853">
    <property type="entry name" value="VWF/SSPO/ZAN-like_Cys-rich_dom"/>
</dbReference>
<dbReference type="PROSITE" id="PS50041">
    <property type="entry name" value="C_TYPE_LECTIN_2"/>
    <property type="match status" value="1"/>
</dbReference>
<dbReference type="PROSITE" id="PS00010">
    <property type="entry name" value="ASX_HYDROXYL"/>
    <property type="match status" value="1"/>
</dbReference>
<dbReference type="Gene3D" id="2.10.25.10">
    <property type="entry name" value="Laminin"/>
    <property type="match status" value="1"/>
</dbReference>
<dbReference type="Proteomes" id="UP001497497">
    <property type="component" value="Unassembled WGS sequence"/>
</dbReference>
<dbReference type="GO" id="GO:0005509">
    <property type="term" value="F:calcium ion binding"/>
    <property type="evidence" value="ECO:0007669"/>
    <property type="project" value="InterPro"/>
</dbReference>
<dbReference type="PROSITE" id="PS50026">
    <property type="entry name" value="EGF_3"/>
    <property type="match status" value="1"/>
</dbReference>
<dbReference type="Pfam" id="PF08742">
    <property type="entry name" value="C8"/>
    <property type="match status" value="1"/>
</dbReference>
<dbReference type="CDD" id="cd00054">
    <property type="entry name" value="EGF_CA"/>
    <property type="match status" value="1"/>
</dbReference>
<keyword evidence="1 4" id="KW-0245">EGF-like domain</keyword>
<accession>A0AAV2HE34</accession>
<evidence type="ECO:0000259" key="8">
    <source>
        <dbReference type="PROSITE" id="PS51233"/>
    </source>
</evidence>